<dbReference type="PANTHER" id="PTHR33510">
    <property type="entry name" value="PROTEIN TIC 20-II, CHLOROPLASTIC"/>
    <property type="match status" value="1"/>
</dbReference>
<keyword evidence="7" id="KW-0150">Chloroplast</keyword>
<proteinExistence type="inferred from homology"/>
<comment type="caution">
    <text evidence="7">Lacks conserved residue(s) required for the propagation of feature annotation.</text>
</comment>
<dbReference type="OrthoDB" id="602284at2759"/>
<keyword evidence="9" id="KW-1185">Reference proteome</keyword>
<evidence type="ECO:0000313" key="9">
    <source>
        <dbReference type="Proteomes" id="UP000054558"/>
    </source>
</evidence>
<dbReference type="STRING" id="105231.A0A1Y1HTD0"/>
<feature type="transmembrane region" description="Helical" evidence="7">
    <location>
        <begin position="172"/>
        <end position="192"/>
    </location>
</feature>
<evidence type="ECO:0000313" key="8">
    <source>
        <dbReference type="EMBL" id="GAQ81102.1"/>
    </source>
</evidence>
<evidence type="ECO:0000256" key="3">
    <source>
        <dbReference type="ARBA" id="ARBA00022692"/>
    </source>
</evidence>
<evidence type="ECO:0000256" key="1">
    <source>
        <dbReference type="ARBA" id="ARBA00004478"/>
    </source>
</evidence>
<comment type="function">
    <text evidence="7">Involved in protein precursor import into chloroplasts.</text>
</comment>
<keyword evidence="3 7" id="KW-0812">Transmembrane</keyword>
<evidence type="ECO:0000256" key="2">
    <source>
        <dbReference type="ARBA" id="ARBA00009596"/>
    </source>
</evidence>
<dbReference type="Proteomes" id="UP000054558">
    <property type="component" value="Unassembled WGS sequence"/>
</dbReference>
<reference evidence="8 9" key="1">
    <citation type="journal article" date="2014" name="Nat. Commun.">
        <title>Klebsormidium flaccidum genome reveals primary factors for plant terrestrial adaptation.</title>
        <authorList>
            <person name="Hori K."/>
            <person name="Maruyama F."/>
            <person name="Fujisawa T."/>
            <person name="Togashi T."/>
            <person name="Yamamoto N."/>
            <person name="Seo M."/>
            <person name="Sato S."/>
            <person name="Yamada T."/>
            <person name="Mori H."/>
            <person name="Tajima N."/>
            <person name="Moriyama T."/>
            <person name="Ikeuchi M."/>
            <person name="Watanabe M."/>
            <person name="Wada H."/>
            <person name="Kobayashi K."/>
            <person name="Saito M."/>
            <person name="Masuda T."/>
            <person name="Sasaki-Sekimoto Y."/>
            <person name="Mashiguchi K."/>
            <person name="Awai K."/>
            <person name="Shimojima M."/>
            <person name="Masuda S."/>
            <person name="Iwai M."/>
            <person name="Nobusawa T."/>
            <person name="Narise T."/>
            <person name="Kondo S."/>
            <person name="Saito H."/>
            <person name="Sato R."/>
            <person name="Murakawa M."/>
            <person name="Ihara Y."/>
            <person name="Oshima-Yamada Y."/>
            <person name="Ohtaka K."/>
            <person name="Satoh M."/>
            <person name="Sonobe K."/>
            <person name="Ishii M."/>
            <person name="Ohtani R."/>
            <person name="Kanamori-Sato M."/>
            <person name="Honoki R."/>
            <person name="Miyazaki D."/>
            <person name="Mochizuki H."/>
            <person name="Umetsu J."/>
            <person name="Higashi K."/>
            <person name="Shibata D."/>
            <person name="Kamiya Y."/>
            <person name="Sato N."/>
            <person name="Nakamura Y."/>
            <person name="Tabata S."/>
            <person name="Ida S."/>
            <person name="Kurokawa K."/>
            <person name="Ohta H."/>
        </authorList>
    </citation>
    <scope>NUCLEOTIDE SEQUENCE [LARGE SCALE GENOMIC DNA]</scope>
    <source>
        <strain evidence="8 9">NIES-2285</strain>
    </source>
</reference>
<dbReference type="GO" id="GO:0008320">
    <property type="term" value="F:protein transmembrane transporter activity"/>
    <property type="evidence" value="ECO:0000318"/>
    <property type="project" value="GO_Central"/>
</dbReference>
<dbReference type="GO" id="GO:0009706">
    <property type="term" value="C:chloroplast inner membrane"/>
    <property type="evidence" value="ECO:0000318"/>
    <property type="project" value="GO_Central"/>
</dbReference>
<accession>A0A1Y1HTD0</accession>
<organism evidence="8 9">
    <name type="scientific">Klebsormidium nitens</name>
    <name type="common">Green alga</name>
    <name type="synonym">Ulothrix nitens</name>
    <dbReference type="NCBI Taxonomy" id="105231"/>
    <lineage>
        <taxon>Eukaryota</taxon>
        <taxon>Viridiplantae</taxon>
        <taxon>Streptophyta</taxon>
        <taxon>Klebsormidiophyceae</taxon>
        <taxon>Klebsormidiales</taxon>
        <taxon>Klebsormidiaceae</taxon>
        <taxon>Klebsormidium</taxon>
    </lineage>
</organism>
<dbReference type="OMA" id="HFWSAAT"/>
<feature type="transmembrane region" description="Helical" evidence="7">
    <location>
        <begin position="128"/>
        <end position="152"/>
    </location>
</feature>
<keyword evidence="5 7" id="KW-1133">Transmembrane helix</keyword>
<name>A0A1Y1HTD0_KLENI</name>
<comment type="similarity">
    <text evidence="2 7">Belongs to the Tic20 family.</text>
</comment>
<protein>
    <recommendedName>
        <fullName evidence="7">Protein TIC 20</fullName>
    </recommendedName>
</protein>
<sequence length="291" mass="32546">MAASVCASGAALRAGLPSVSSRQQPVAKQSFTPLLRPLSTTRQHRLPALHKAPLSSSLFSGSQLNGAHASSFMAGPNPFAAELKRTQAKRLRAPRAVGARASLIARWKTQWIREGNKPFPTMMEKPFFFWRILAILPYLPSIFEGTLSIAYSGKFGAEAMDAVTPIATVLEWYSKIPIIPMAVFFLLFFTIIQNTKMPHFVRWHTLQSVLCEIVLTIRVFVQQILPPTYIIATFTETMFYLGFFVWFCSMYSALHAAFGLYADIPFLSDAVYIQVPMGTQKAQEKDEEPED</sequence>
<keyword evidence="6 7" id="KW-0472">Membrane</keyword>
<dbReference type="AlphaFoldDB" id="A0A1Y1HTD0"/>
<evidence type="ECO:0000256" key="4">
    <source>
        <dbReference type="ARBA" id="ARBA00022780"/>
    </source>
</evidence>
<keyword evidence="7" id="KW-0934">Plastid</keyword>
<feature type="transmembrane region" description="Helical" evidence="7">
    <location>
        <begin position="237"/>
        <end position="262"/>
    </location>
</feature>
<evidence type="ECO:0000256" key="7">
    <source>
        <dbReference type="RuleBase" id="RU367003"/>
    </source>
</evidence>
<dbReference type="EMBL" id="DF237020">
    <property type="protein sequence ID" value="GAQ81102.1"/>
    <property type="molecule type" value="Genomic_DNA"/>
</dbReference>
<evidence type="ECO:0000256" key="6">
    <source>
        <dbReference type="ARBA" id="ARBA00023136"/>
    </source>
</evidence>
<dbReference type="Pfam" id="PF16166">
    <property type="entry name" value="TIC20"/>
    <property type="match status" value="1"/>
</dbReference>
<keyword evidence="4" id="KW-1001">Plastid inner membrane</keyword>
<dbReference type="GO" id="GO:0045037">
    <property type="term" value="P:protein import into chloroplast stroma"/>
    <property type="evidence" value="ECO:0000318"/>
    <property type="project" value="GO_Central"/>
</dbReference>
<gene>
    <name evidence="8" type="ORF">KFL_000710070</name>
</gene>
<dbReference type="InterPro" id="IPR005691">
    <property type="entry name" value="Tic20"/>
</dbReference>
<dbReference type="PANTHER" id="PTHR33510:SF9">
    <property type="entry name" value="HIT-TYPE ZINC FINGER FAMILY PROTEIN-RELATED"/>
    <property type="match status" value="1"/>
</dbReference>
<comment type="subcellular location">
    <subcellularLocation>
        <location evidence="1">Plastid</location>
        <location evidence="1">Chloroplast inner membrane</location>
        <topology evidence="1">Multi-pass membrane protein</topology>
    </subcellularLocation>
    <subcellularLocation>
        <location evidence="7">Plastid</location>
        <location evidence="7">Chloroplast membrane</location>
        <topology evidence="7">Multi-pass membrane protein</topology>
    </subcellularLocation>
</comment>
<evidence type="ECO:0000256" key="5">
    <source>
        <dbReference type="ARBA" id="ARBA00022989"/>
    </source>
</evidence>